<dbReference type="Proteomes" id="UP001432027">
    <property type="component" value="Unassembled WGS sequence"/>
</dbReference>
<protein>
    <submittedName>
        <fullName evidence="1">Uncharacterized protein</fullName>
    </submittedName>
</protein>
<keyword evidence="2" id="KW-1185">Reference proteome</keyword>
<proteinExistence type="predicted"/>
<comment type="caution">
    <text evidence="1">The sequence shown here is derived from an EMBL/GenBank/DDBJ whole genome shotgun (WGS) entry which is preliminary data.</text>
</comment>
<feature type="non-terminal residue" evidence="1">
    <location>
        <position position="1"/>
    </location>
</feature>
<accession>A0AAV5TWU8</accession>
<evidence type="ECO:0000313" key="1">
    <source>
        <dbReference type="EMBL" id="GMS99020.1"/>
    </source>
</evidence>
<sequence length="108" mass="11611">PYLSIIAEKELMLGVLRVDSVHEQRIGSVQLDVRLVRSPGRMDTSIISDVLSLRAYSISAVRTAIGGKRAELGILIDHALSHGVESILGCIVHPAAKPTIVIPLHSLV</sequence>
<feature type="non-terminal residue" evidence="1">
    <location>
        <position position="108"/>
    </location>
</feature>
<organism evidence="1 2">
    <name type="scientific">Pristionchus entomophagus</name>
    <dbReference type="NCBI Taxonomy" id="358040"/>
    <lineage>
        <taxon>Eukaryota</taxon>
        <taxon>Metazoa</taxon>
        <taxon>Ecdysozoa</taxon>
        <taxon>Nematoda</taxon>
        <taxon>Chromadorea</taxon>
        <taxon>Rhabditida</taxon>
        <taxon>Rhabditina</taxon>
        <taxon>Diplogasteromorpha</taxon>
        <taxon>Diplogasteroidea</taxon>
        <taxon>Neodiplogasteridae</taxon>
        <taxon>Pristionchus</taxon>
    </lineage>
</organism>
<evidence type="ECO:0000313" key="2">
    <source>
        <dbReference type="Proteomes" id="UP001432027"/>
    </source>
</evidence>
<gene>
    <name evidence="1" type="ORF">PENTCL1PPCAC_21195</name>
</gene>
<dbReference type="EMBL" id="BTSX01000005">
    <property type="protein sequence ID" value="GMS99020.1"/>
    <property type="molecule type" value="Genomic_DNA"/>
</dbReference>
<reference evidence="1" key="1">
    <citation type="submission" date="2023-10" db="EMBL/GenBank/DDBJ databases">
        <title>Genome assembly of Pristionchus species.</title>
        <authorList>
            <person name="Yoshida K."/>
            <person name="Sommer R.J."/>
        </authorList>
    </citation>
    <scope>NUCLEOTIDE SEQUENCE</scope>
    <source>
        <strain evidence="1">RS0144</strain>
    </source>
</reference>
<name>A0AAV5TWU8_9BILA</name>
<dbReference type="AlphaFoldDB" id="A0AAV5TWU8"/>